<comment type="caution">
    <text evidence="4">The sequence shown here is derived from an EMBL/GenBank/DDBJ whole genome shotgun (WGS) entry which is preliminary data.</text>
</comment>
<proteinExistence type="predicted"/>
<evidence type="ECO:0000259" key="2">
    <source>
        <dbReference type="SMART" id="SM00014"/>
    </source>
</evidence>
<dbReference type="Gene3D" id="1.20.144.10">
    <property type="entry name" value="Phosphatidic acid phosphatase type 2/haloperoxidase"/>
    <property type="match status" value="1"/>
</dbReference>
<gene>
    <name evidence="3" type="ORF">HZY62_12950</name>
    <name evidence="4" type="ORF">LX92_02774</name>
</gene>
<dbReference type="Proteomes" id="UP000245667">
    <property type="component" value="Unassembled WGS sequence"/>
</dbReference>
<evidence type="ECO:0000313" key="4">
    <source>
        <dbReference type="EMBL" id="PWK22836.1"/>
    </source>
</evidence>
<evidence type="ECO:0000313" key="6">
    <source>
        <dbReference type="Proteomes" id="UP000651837"/>
    </source>
</evidence>
<reference evidence="4 5" key="1">
    <citation type="submission" date="2018-05" db="EMBL/GenBank/DDBJ databases">
        <title>Genomic Encyclopedia of Archaeal and Bacterial Type Strains, Phase II (KMG-II): from individual species to whole genera.</title>
        <authorList>
            <person name="Goeker M."/>
        </authorList>
    </citation>
    <scope>NUCLEOTIDE SEQUENCE [LARGE SCALE GENOMIC DNA]</scope>
    <source>
        <strain evidence="4 5">DSM 23514</strain>
    </source>
</reference>
<dbReference type="AlphaFoldDB" id="A0A316DYL7"/>
<keyword evidence="6" id="KW-1185">Reference proteome</keyword>
<reference evidence="3 6" key="2">
    <citation type="submission" date="2020-07" db="EMBL/GenBank/DDBJ databases">
        <title>The draft genome sequence of Maribacter polysiphoniae KCTC 22021.</title>
        <authorList>
            <person name="Mu L."/>
        </authorList>
    </citation>
    <scope>NUCLEOTIDE SEQUENCE [LARGE SCALE GENOMIC DNA]</scope>
    <source>
        <strain evidence="3 6">KCTC 22021</strain>
    </source>
</reference>
<feature type="chain" id="PRO_5016388663" evidence="1">
    <location>
        <begin position="19"/>
        <end position="277"/>
    </location>
</feature>
<dbReference type="Pfam" id="PF01569">
    <property type="entry name" value="PAP2"/>
    <property type="match status" value="1"/>
</dbReference>
<feature type="signal peptide" evidence="1">
    <location>
        <begin position="1"/>
        <end position="18"/>
    </location>
</feature>
<keyword evidence="1" id="KW-0732">Signal</keyword>
<evidence type="ECO:0000313" key="3">
    <source>
        <dbReference type="EMBL" id="MBD1261505.1"/>
    </source>
</evidence>
<dbReference type="SMART" id="SM00014">
    <property type="entry name" value="acidPPc"/>
    <property type="match status" value="1"/>
</dbReference>
<dbReference type="RefSeq" id="WP_109651588.1">
    <property type="nucleotide sequence ID" value="NZ_JACWLN010000005.1"/>
</dbReference>
<sequence length="277" mass="31079">MKSILPLLLTLVMTISWGQDPIIKAPKTTWQMFTYDAGTMFTSIGYAYTRPLYWKGPQWQTMGAVAGGTGFLYLFDDQTSKFFRDGRDHVPSFIRHYGEFIGNPENNYSVTAGVYFTGLFTKNEKLRRTGVLLISSASATGLLQQIMKSLAGRARPISGQSKDTFDPFNASRNYHSFPSGHAMMAFTNAYVIGKQFKNPWVKAGIYTVGLVPGISRVWDGQHWLSDVAFSVAMSVFTVEAIDRYLDSKYAEKYNDQNKLVSWNLTFAPGQIGVIARF</sequence>
<evidence type="ECO:0000313" key="5">
    <source>
        <dbReference type="Proteomes" id="UP000245667"/>
    </source>
</evidence>
<protein>
    <submittedName>
        <fullName evidence="4">PAP2 superfamily protein</fullName>
    </submittedName>
    <submittedName>
        <fullName evidence="3">Phosphatase PAP2 family protein</fullName>
    </submittedName>
</protein>
<evidence type="ECO:0000256" key="1">
    <source>
        <dbReference type="SAM" id="SignalP"/>
    </source>
</evidence>
<organism evidence="4 5">
    <name type="scientific">Maribacter polysiphoniae</name>
    <dbReference type="NCBI Taxonomy" id="429344"/>
    <lineage>
        <taxon>Bacteria</taxon>
        <taxon>Pseudomonadati</taxon>
        <taxon>Bacteroidota</taxon>
        <taxon>Flavobacteriia</taxon>
        <taxon>Flavobacteriales</taxon>
        <taxon>Flavobacteriaceae</taxon>
        <taxon>Maribacter</taxon>
    </lineage>
</organism>
<dbReference type="PANTHER" id="PTHR14969:SF13">
    <property type="entry name" value="AT30094P"/>
    <property type="match status" value="1"/>
</dbReference>
<dbReference type="EMBL" id="JACWLN010000005">
    <property type="protein sequence ID" value="MBD1261505.1"/>
    <property type="molecule type" value="Genomic_DNA"/>
</dbReference>
<dbReference type="InterPro" id="IPR036938">
    <property type="entry name" value="PAP2/HPO_sf"/>
</dbReference>
<dbReference type="EMBL" id="QGGQ01000006">
    <property type="protein sequence ID" value="PWK22836.1"/>
    <property type="molecule type" value="Genomic_DNA"/>
</dbReference>
<dbReference type="InterPro" id="IPR000326">
    <property type="entry name" value="PAP2/HPO"/>
</dbReference>
<feature type="domain" description="Phosphatidic acid phosphatase type 2/haloperoxidase" evidence="2">
    <location>
        <begin position="129"/>
        <end position="242"/>
    </location>
</feature>
<dbReference type="Proteomes" id="UP000651837">
    <property type="component" value="Unassembled WGS sequence"/>
</dbReference>
<dbReference type="SUPFAM" id="SSF48317">
    <property type="entry name" value="Acid phosphatase/Vanadium-dependent haloperoxidase"/>
    <property type="match status" value="1"/>
</dbReference>
<accession>A0A316DYL7</accession>
<name>A0A316DYL7_9FLAO</name>
<dbReference type="OrthoDB" id="9773582at2"/>
<dbReference type="PANTHER" id="PTHR14969">
    <property type="entry name" value="SPHINGOSINE-1-PHOSPHATE PHOSPHOHYDROLASE"/>
    <property type="match status" value="1"/>
</dbReference>